<evidence type="ECO:0000256" key="2">
    <source>
        <dbReference type="ARBA" id="ARBA00006432"/>
    </source>
</evidence>
<name>A0A2G2Z2Y6_CAPAN</name>
<dbReference type="SUPFAM" id="SSF56801">
    <property type="entry name" value="Acetyl-CoA synthetase-like"/>
    <property type="match status" value="1"/>
</dbReference>
<proteinExistence type="inferred from homology"/>
<dbReference type="AlphaFoldDB" id="A0A2G2Z2Y6"/>
<dbReference type="Gene3D" id="3.30.300.30">
    <property type="match status" value="1"/>
</dbReference>
<evidence type="ECO:0000313" key="8">
    <source>
        <dbReference type="Proteomes" id="UP000222542"/>
    </source>
</evidence>
<protein>
    <submittedName>
        <fullName evidence="7">Acyl-activating enzyme 2</fullName>
    </submittedName>
</protein>
<dbReference type="CDD" id="cd12118">
    <property type="entry name" value="ttLC_FACS_AEE21_like"/>
    <property type="match status" value="1"/>
</dbReference>
<keyword evidence="4" id="KW-0587">Phenylpropanoid metabolism</keyword>
<dbReference type="PANTHER" id="PTHR43859:SF21">
    <property type="entry name" value="ACYL-ACTIVATING ENZYME 2-RELATED"/>
    <property type="match status" value="1"/>
</dbReference>
<feature type="domain" description="AMP-dependent synthetase/ligase" evidence="5">
    <location>
        <begin position="58"/>
        <end position="444"/>
    </location>
</feature>
<comment type="pathway">
    <text evidence="1">Phytoalexin biosynthesis; 3,4',5-trihydroxystilbene biosynthesis; 3,4',5-trihydroxystilbene from trans-4-coumarate: step 1/2.</text>
</comment>
<dbReference type="Gene3D" id="3.40.50.12780">
    <property type="entry name" value="N-terminal domain of ligase-like"/>
    <property type="match status" value="1"/>
</dbReference>
<dbReference type="OMA" id="ERSVMCC"/>
<dbReference type="STRING" id="4072.A0A2G2Z2Y6"/>
<dbReference type="InterPro" id="IPR000873">
    <property type="entry name" value="AMP-dep_synth/lig_dom"/>
</dbReference>
<keyword evidence="3" id="KW-0436">Ligase</keyword>
<dbReference type="FunFam" id="3.30.300.30:FF:000008">
    <property type="entry name" value="2,3-dihydroxybenzoate-AMP ligase"/>
    <property type="match status" value="1"/>
</dbReference>
<dbReference type="InterPro" id="IPR045851">
    <property type="entry name" value="AMP-bd_C_sf"/>
</dbReference>
<accession>A0A2G2Z2Y6</accession>
<dbReference type="Gramene" id="PHT76225">
    <property type="protein sequence ID" value="PHT76225"/>
    <property type="gene ID" value="T459_19747"/>
</dbReference>
<dbReference type="NCBIfam" id="NF006020">
    <property type="entry name" value="PRK08162.1"/>
    <property type="match status" value="1"/>
</dbReference>
<dbReference type="GO" id="GO:0009698">
    <property type="term" value="P:phenylpropanoid metabolic process"/>
    <property type="evidence" value="ECO:0007669"/>
    <property type="project" value="UniProtKB-KW"/>
</dbReference>
<comment type="caution">
    <text evidence="7">The sequence shown here is derived from an EMBL/GenBank/DDBJ whole genome shotgun (WGS) entry which is preliminary data.</text>
</comment>
<dbReference type="EMBL" id="AYRZ02000007">
    <property type="protein sequence ID" value="PHT76225.1"/>
    <property type="molecule type" value="Genomic_DNA"/>
</dbReference>
<dbReference type="GO" id="GO:0106286">
    <property type="term" value="F:(E)-caffeate-CoA ligase activity"/>
    <property type="evidence" value="ECO:0007669"/>
    <property type="project" value="UniProtKB-ARBA"/>
</dbReference>
<dbReference type="Pfam" id="PF13193">
    <property type="entry name" value="AMP-binding_C"/>
    <property type="match status" value="1"/>
</dbReference>
<reference evidence="7 8" key="2">
    <citation type="journal article" date="2017" name="Genome Biol.">
        <title>New reference genome sequences of hot pepper reveal the massive evolution of plant disease-resistance genes by retroduplication.</title>
        <authorList>
            <person name="Kim S."/>
            <person name="Park J."/>
            <person name="Yeom S.I."/>
            <person name="Kim Y.M."/>
            <person name="Seo E."/>
            <person name="Kim K.T."/>
            <person name="Kim M.S."/>
            <person name="Lee J.M."/>
            <person name="Cheong K."/>
            <person name="Shin H.S."/>
            <person name="Kim S.B."/>
            <person name="Han K."/>
            <person name="Lee J."/>
            <person name="Park M."/>
            <person name="Lee H.A."/>
            <person name="Lee H.Y."/>
            <person name="Lee Y."/>
            <person name="Oh S."/>
            <person name="Lee J.H."/>
            <person name="Choi E."/>
            <person name="Choi E."/>
            <person name="Lee S.E."/>
            <person name="Jeon J."/>
            <person name="Kim H."/>
            <person name="Choi G."/>
            <person name="Song H."/>
            <person name="Lee J."/>
            <person name="Lee S.C."/>
            <person name="Kwon J.K."/>
            <person name="Lee H.Y."/>
            <person name="Koo N."/>
            <person name="Hong Y."/>
            <person name="Kim R.W."/>
            <person name="Kang W.H."/>
            <person name="Huh J.H."/>
            <person name="Kang B.C."/>
            <person name="Yang T.J."/>
            <person name="Lee Y.H."/>
            <person name="Bennetzen J.L."/>
            <person name="Choi D."/>
        </authorList>
    </citation>
    <scope>NUCLEOTIDE SEQUENCE [LARGE SCALE GENOMIC DNA]</scope>
    <source>
        <strain evidence="8">cv. CM334</strain>
    </source>
</reference>
<evidence type="ECO:0000256" key="3">
    <source>
        <dbReference type="ARBA" id="ARBA00022598"/>
    </source>
</evidence>
<comment type="similarity">
    <text evidence="2">Belongs to the ATP-dependent AMP-binding enzyme family.</text>
</comment>
<evidence type="ECO:0000259" key="6">
    <source>
        <dbReference type="Pfam" id="PF13193"/>
    </source>
</evidence>
<evidence type="ECO:0000313" key="7">
    <source>
        <dbReference type="EMBL" id="PHT76225.1"/>
    </source>
</evidence>
<dbReference type="Pfam" id="PF00501">
    <property type="entry name" value="AMP-binding"/>
    <property type="match status" value="1"/>
</dbReference>
<evidence type="ECO:0000256" key="4">
    <source>
        <dbReference type="ARBA" id="ARBA00023051"/>
    </source>
</evidence>
<dbReference type="FunFam" id="3.40.50.12780:FF:000003">
    <property type="entry name" value="Long-chain-fatty-acid--CoA ligase FadD"/>
    <property type="match status" value="1"/>
</dbReference>
<evidence type="ECO:0000256" key="1">
    <source>
        <dbReference type="ARBA" id="ARBA00004930"/>
    </source>
</evidence>
<dbReference type="PANTHER" id="PTHR43859">
    <property type="entry name" value="ACYL-ACTIVATING ENZYME"/>
    <property type="match status" value="1"/>
</dbReference>
<sequence>MPLSLFNDVNRLVQLSARSHRARQLCQLVETDESRRLMEGIVTSSVNYVPLTPISFLERATNVFYDRTSVVFGSSVRYTWEETHSRCLKLASALVQLGISRGDVVAILAPNVPAMQELHFAVPMAEAVLCTLNTRLDSSMIADLLKHSEAKIIFVDQKLFQIVQGALNLLSKDKTIKRPILVLIPESENSSPPINETYDIYEYETLLASGSSNFTIRWPKAELDPISINYTSGTTSSPKGVVYSHRGAYLNAIAIFLGHGMGPMSTYLWTLPMFHCNGWCLIWGMAALGGTNICLRHVTAKHIFESISLHNVTHMSAVPTVLNMIANSPPNERNPLPHKVEIMTGGSPPPTQILSKMEQLGFGVSHGYGLTETYSAATSCLWKPEWDSLPLEERATIKARQGVQHLCVEKVDVRDPETMEKVPADGKTIGEIVCRGNTVMSGYLKDAKATEEAFKGGWFHTGDLAVKYPNGYIEIKDRLKDIIVSGGENISTLNVESVLYSHPAVIEAAVVARPDDHWGQTPCAFVKLKEGFEEITSHEIIKFCRDHLPHYMAPRTVLFEDLPKTSTGKVQKFILREKAKALGSLFNAEREVQ</sequence>
<evidence type="ECO:0000259" key="5">
    <source>
        <dbReference type="Pfam" id="PF00501"/>
    </source>
</evidence>
<feature type="domain" description="AMP-binding enzyme C-terminal" evidence="6">
    <location>
        <begin position="495"/>
        <end position="569"/>
    </location>
</feature>
<organism evidence="7 8">
    <name type="scientific">Capsicum annuum</name>
    <name type="common">Capsicum pepper</name>
    <dbReference type="NCBI Taxonomy" id="4072"/>
    <lineage>
        <taxon>Eukaryota</taxon>
        <taxon>Viridiplantae</taxon>
        <taxon>Streptophyta</taxon>
        <taxon>Embryophyta</taxon>
        <taxon>Tracheophyta</taxon>
        <taxon>Spermatophyta</taxon>
        <taxon>Magnoliopsida</taxon>
        <taxon>eudicotyledons</taxon>
        <taxon>Gunneridae</taxon>
        <taxon>Pentapetalae</taxon>
        <taxon>asterids</taxon>
        <taxon>lamiids</taxon>
        <taxon>Solanales</taxon>
        <taxon>Solanaceae</taxon>
        <taxon>Solanoideae</taxon>
        <taxon>Capsiceae</taxon>
        <taxon>Capsicum</taxon>
    </lineage>
</organism>
<gene>
    <name evidence="7" type="ORF">T459_19747</name>
</gene>
<dbReference type="InterPro" id="IPR020845">
    <property type="entry name" value="AMP-binding_CS"/>
</dbReference>
<keyword evidence="8" id="KW-1185">Reference proteome</keyword>
<dbReference type="InterPro" id="IPR042099">
    <property type="entry name" value="ANL_N_sf"/>
</dbReference>
<reference evidence="7 8" key="1">
    <citation type="journal article" date="2014" name="Nat. Genet.">
        <title>Genome sequence of the hot pepper provides insights into the evolution of pungency in Capsicum species.</title>
        <authorList>
            <person name="Kim S."/>
            <person name="Park M."/>
            <person name="Yeom S.I."/>
            <person name="Kim Y.M."/>
            <person name="Lee J.M."/>
            <person name="Lee H.A."/>
            <person name="Seo E."/>
            <person name="Choi J."/>
            <person name="Cheong K."/>
            <person name="Kim K.T."/>
            <person name="Jung K."/>
            <person name="Lee G.W."/>
            <person name="Oh S.K."/>
            <person name="Bae C."/>
            <person name="Kim S.B."/>
            <person name="Lee H.Y."/>
            <person name="Kim S.Y."/>
            <person name="Kim M.S."/>
            <person name="Kang B.C."/>
            <person name="Jo Y.D."/>
            <person name="Yang H.B."/>
            <person name="Jeong H.J."/>
            <person name="Kang W.H."/>
            <person name="Kwon J.K."/>
            <person name="Shin C."/>
            <person name="Lim J.Y."/>
            <person name="Park J.H."/>
            <person name="Huh J.H."/>
            <person name="Kim J.S."/>
            <person name="Kim B.D."/>
            <person name="Cohen O."/>
            <person name="Paran I."/>
            <person name="Suh M.C."/>
            <person name="Lee S.B."/>
            <person name="Kim Y.K."/>
            <person name="Shin Y."/>
            <person name="Noh S.J."/>
            <person name="Park J."/>
            <person name="Seo Y.S."/>
            <person name="Kwon S.Y."/>
            <person name="Kim H.A."/>
            <person name="Park J.M."/>
            <person name="Kim H.J."/>
            <person name="Choi S.B."/>
            <person name="Bosland P.W."/>
            <person name="Reeves G."/>
            <person name="Jo S.H."/>
            <person name="Lee B.W."/>
            <person name="Cho H.T."/>
            <person name="Choi H.S."/>
            <person name="Lee M.S."/>
            <person name="Yu Y."/>
            <person name="Do Choi Y."/>
            <person name="Park B.S."/>
            <person name="van Deynze A."/>
            <person name="Ashrafi H."/>
            <person name="Hill T."/>
            <person name="Kim W.T."/>
            <person name="Pai H.S."/>
            <person name="Ahn H.K."/>
            <person name="Yeam I."/>
            <person name="Giovannoni J.J."/>
            <person name="Rose J.K."/>
            <person name="Sorensen I."/>
            <person name="Lee S.J."/>
            <person name="Kim R.W."/>
            <person name="Choi I.Y."/>
            <person name="Choi B.S."/>
            <person name="Lim J.S."/>
            <person name="Lee Y.H."/>
            <person name="Choi D."/>
        </authorList>
    </citation>
    <scope>NUCLEOTIDE SEQUENCE [LARGE SCALE GENOMIC DNA]</scope>
    <source>
        <strain evidence="8">cv. CM334</strain>
    </source>
</reference>
<dbReference type="Proteomes" id="UP000222542">
    <property type="component" value="Unassembled WGS sequence"/>
</dbReference>
<dbReference type="InterPro" id="IPR025110">
    <property type="entry name" value="AMP-bd_C"/>
</dbReference>
<dbReference type="UniPathway" id="UPA00372">
    <property type="reaction ID" value="UER00547"/>
</dbReference>
<dbReference type="PROSITE" id="PS00455">
    <property type="entry name" value="AMP_BINDING"/>
    <property type="match status" value="1"/>
</dbReference>